<proteinExistence type="predicted"/>
<protein>
    <submittedName>
        <fullName evidence="1">Uncharacterized protein</fullName>
    </submittedName>
</protein>
<dbReference type="Proteomes" id="UP000322667">
    <property type="component" value="Chromosome A13"/>
</dbReference>
<gene>
    <name evidence="1" type="ORF">ES332_A13G067400v1</name>
</gene>
<keyword evidence="2" id="KW-1185">Reference proteome</keyword>
<reference evidence="1 2" key="1">
    <citation type="submission" date="2019-07" db="EMBL/GenBank/DDBJ databases">
        <title>WGS assembly of Gossypium tomentosum.</title>
        <authorList>
            <person name="Chen Z.J."/>
            <person name="Sreedasyam A."/>
            <person name="Ando A."/>
            <person name="Song Q."/>
            <person name="De L."/>
            <person name="Hulse-Kemp A."/>
            <person name="Ding M."/>
            <person name="Ye W."/>
            <person name="Kirkbride R."/>
            <person name="Jenkins J."/>
            <person name="Plott C."/>
            <person name="Lovell J."/>
            <person name="Lin Y.-M."/>
            <person name="Vaughn R."/>
            <person name="Liu B."/>
            <person name="Li W."/>
            <person name="Simpson S."/>
            <person name="Scheffler B."/>
            <person name="Saski C."/>
            <person name="Grover C."/>
            <person name="Hu G."/>
            <person name="Conover J."/>
            <person name="Carlson J."/>
            <person name="Shu S."/>
            <person name="Boston L."/>
            <person name="Williams M."/>
            <person name="Peterson D."/>
            <person name="Mcgee K."/>
            <person name="Jones D."/>
            <person name="Wendel J."/>
            <person name="Stelly D."/>
            <person name="Grimwood J."/>
            <person name="Schmutz J."/>
        </authorList>
    </citation>
    <scope>NUCLEOTIDE SEQUENCE [LARGE SCALE GENOMIC DNA]</scope>
    <source>
        <strain evidence="1">7179.01</strain>
    </source>
</reference>
<organism evidence="1 2">
    <name type="scientific">Gossypium tomentosum</name>
    <name type="common">Hawaiian cotton</name>
    <name type="synonym">Gossypium sandvicense</name>
    <dbReference type="NCBI Taxonomy" id="34277"/>
    <lineage>
        <taxon>Eukaryota</taxon>
        <taxon>Viridiplantae</taxon>
        <taxon>Streptophyta</taxon>
        <taxon>Embryophyta</taxon>
        <taxon>Tracheophyta</taxon>
        <taxon>Spermatophyta</taxon>
        <taxon>Magnoliopsida</taxon>
        <taxon>eudicotyledons</taxon>
        <taxon>Gunneridae</taxon>
        <taxon>Pentapetalae</taxon>
        <taxon>rosids</taxon>
        <taxon>malvids</taxon>
        <taxon>Malvales</taxon>
        <taxon>Malvaceae</taxon>
        <taxon>Malvoideae</taxon>
        <taxon>Gossypium</taxon>
    </lineage>
</organism>
<dbReference type="EMBL" id="CM017622">
    <property type="protein sequence ID" value="TYH90698.1"/>
    <property type="molecule type" value="Genomic_DNA"/>
</dbReference>
<evidence type="ECO:0000313" key="2">
    <source>
        <dbReference type="Proteomes" id="UP000322667"/>
    </source>
</evidence>
<dbReference type="AlphaFoldDB" id="A0A5D2MHM6"/>
<name>A0A5D2MHM6_GOSTO</name>
<sequence length="107" mass="11444">MLRPSSLTMTINSISLNKIFFIQSEKVIAGTPSIVVVFTYPSSNSKSLSLPSIGTIRSEPDSTVKPPKSLSFNDKVSFGSGSPSIVMSSSTKLSLNLTFLVVRSLSE</sequence>
<accession>A0A5D2MHM6</accession>
<evidence type="ECO:0000313" key="1">
    <source>
        <dbReference type="EMBL" id="TYH90698.1"/>
    </source>
</evidence>